<name>A0ABQ0ER08_APOSI</name>
<dbReference type="PANTHER" id="PTHR34831:SF1">
    <property type="entry name" value="MIGRATION AND INVASION-INHIBITORY PROTEIN"/>
    <property type="match status" value="1"/>
</dbReference>
<feature type="compositionally biased region" description="Polar residues" evidence="1">
    <location>
        <begin position="179"/>
        <end position="191"/>
    </location>
</feature>
<dbReference type="Pfam" id="PF15734">
    <property type="entry name" value="MIIP"/>
    <property type="match status" value="1"/>
</dbReference>
<sequence>MAQHPLWVHCSLGTATSLREAHMPRMAETKNPVQLRLLSLELLKQLWAGHEAMCRSVARAASESNVVRRGNNLEMPLSQGTSSASSVASSSQDKRHRWDPLGSHRGDTFDMAWYGKVNSRMDSLPPATCQHQEPQEGLQPPSVPLLATQGLKRPASLGGSKGLGPDKTQVPRSILSRLSEPSKSRVTSQESAMPESTWPSRPSLGYDWIAGTLDNSSPVTSEPEAFFSMLQRFREDNKEDCVCNSPEAVFPELHESSGVEKDHECVYCYRINRRLFPEPVDPGAPCHVCGTPRDEKGPETLVEPVQVRVSIPLSIMDPPHRYRIHRRKSFDASDTLALPRALSAGLGHPTSKVRENLCPQEPGPLVLCVLWSSAVPTSIRRKSVLSGLAITGPDTYLVRASGRPAPSLPLEALWTDYPEGDRILPVPSERST</sequence>
<dbReference type="Proteomes" id="UP001623349">
    <property type="component" value="Unassembled WGS sequence"/>
</dbReference>
<protein>
    <submittedName>
        <fullName evidence="2">Migration and invasion-inhibitory protein</fullName>
    </submittedName>
</protein>
<dbReference type="EMBL" id="BAAFST010000004">
    <property type="protein sequence ID" value="GAB1289226.1"/>
    <property type="molecule type" value="Genomic_DNA"/>
</dbReference>
<feature type="region of interest" description="Disordered" evidence="1">
    <location>
        <begin position="124"/>
        <end position="201"/>
    </location>
</feature>
<proteinExistence type="predicted"/>
<reference evidence="2 3" key="1">
    <citation type="submission" date="2024-08" db="EMBL/GenBank/DDBJ databases">
        <title>The draft genome of Apodemus speciosus.</title>
        <authorList>
            <person name="Nabeshima K."/>
            <person name="Suzuki S."/>
            <person name="Onuma M."/>
        </authorList>
    </citation>
    <scope>NUCLEOTIDE SEQUENCE [LARGE SCALE GENOMIC DNA]</scope>
    <source>
        <strain evidence="2">IB14-021</strain>
    </source>
</reference>
<evidence type="ECO:0000313" key="2">
    <source>
        <dbReference type="EMBL" id="GAB1289226.1"/>
    </source>
</evidence>
<gene>
    <name evidence="2" type="ORF">APTSU1_000445600</name>
</gene>
<evidence type="ECO:0000313" key="3">
    <source>
        <dbReference type="Proteomes" id="UP001623349"/>
    </source>
</evidence>
<organism evidence="2 3">
    <name type="scientific">Apodemus speciosus</name>
    <name type="common">Large Japanese field mouse</name>
    <dbReference type="NCBI Taxonomy" id="105296"/>
    <lineage>
        <taxon>Eukaryota</taxon>
        <taxon>Metazoa</taxon>
        <taxon>Chordata</taxon>
        <taxon>Craniata</taxon>
        <taxon>Vertebrata</taxon>
        <taxon>Euteleostomi</taxon>
        <taxon>Mammalia</taxon>
        <taxon>Eutheria</taxon>
        <taxon>Euarchontoglires</taxon>
        <taxon>Glires</taxon>
        <taxon>Rodentia</taxon>
        <taxon>Myomorpha</taxon>
        <taxon>Muroidea</taxon>
        <taxon>Muridae</taxon>
        <taxon>Murinae</taxon>
        <taxon>Apodemus</taxon>
    </lineage>
</organism>
<keyword evidence="3" id="KW-1185">Reference proteome</keyword>
<feature type="region of interest" description="Disordered" evidence="1">
    <location>
        <begin position="73"/>
        <end position="102"/>
    </location>
</feature>
<accession>A0ABQ0ER08</accession>
<comment type="caution">
    <text evidence="2">The sequence shown here is derived from an EMBL/GenBank/DDBJ whole genome shotgun (WGS) entry which is preliminary data.</text>
</comment>
<feature type="compositionally biased region" description="Low complexity" evidence="1">
    <location>
        <begin position="82"/>
        <end position="91"/>
    </location>
</feature>
<dbReference type="PANTHER" id="PTHR34831">
    <property type="entry name" value="MIGRATION AND INVASION-INHIBITORY PROTEIN"/>
    <property type="match status" value="1"/>
</dbReference>
<evidence type="ECO:0000256" key="1">
    <source>
        <dbReference type="SAM" id="MobiDB-lite"/>
    </source>
</evidence>
<dbReference type="InterPro" id="IPR031466">
    <property type="entry name" value="MIIP"/>
</dbReference>
<feature type="compositionally biased region" description="Basic and acidic residues" evidence="1">
    <location>
        <begin position="92"/>
        <end position="102"/>
    </location>
</feature>